<gene>
    <name evidence="1" type="ORF">DL240_07860</name>
</gene>
<protein>
    <submittedName>
        <fullName evidence="1">Uncharacterized protein</fullName>
    </submittedName>
</protein>
<sequence length="312" mass="36558">MTRFRERYEEIYTLLTRGELQQGSESLEDISLLTDLFGQDESLWLGFYTEEGLRIALEKYGFIRDLERIGFIDQRLELRTDDPDEHLLRIWSGKPECEAPLVELLVRRDFLQAPGLGDQPTTHVPVLNIEWLQLQNPAADFSPERPPLPGQRYPGLGVGPQVLELLRNVCQRLGMAAMVTVPSYFHNAIFYSEEFRHFDPYWQGAFLALCRDVLPLTETSVAAASWGLYWEMIENKNAPRKEPFQWFQQLMVYPISERLRHYFETQDYQREVQQGLSDHEFQLHTRPLKQTLEARGISPLNLERIQDWIDDV</sequence>
<keyword evidence="2" id="KW-1185">Reference proteome</keyword>
<dbReference type="RefSeq" id="WP_111729327.1">
    <property type="nucleotide sequence ID" value="NZ_QHKO01000003.1"/>
</dbReference>
<organism evidence="1 2">
    <name type="scientific">Lujinxingia litoralis</name>
    <dbReference type="NCBI Taxonomy" id="2211119"/>
    <lineage>
        <taxon>Bacteria</taxon>
        <taxon>Deltaproteobacteria</taxon>
        <taxon>Bradymonadales</taxon>
        <taxon>Lujinxingiaceae</taxon>
        <taxon>Lujinxingia</taxon>
    </lineage>
</organism>
<evidence type="ECO:0000313" key="2">
    <source>
        <dbReference type="Proteomes" id="UP000249169"/>
    </source>
</evidence>
<dbReference type="OrthoDB" id="5380228at2"/>
<accession>A0A328C5N4</accession>
<reference evidence="1 2" key="1">
    <citation type="submission" date="2018-05" db="EMBL/GenBank/DDBJ databases">
        <title>Lujinxingia marina gen. nov. sp. nov., a new facultative anaerobic member of the class Deltaproteobacteria, and proposal of Lujinxingaceae fam. nov.</title>
        <authorList>
            <person name="Li C.-M."/>
        </authorList>
    </citation>
    <scope>NUCLEOTIDE SEQUENCE [LARGE SCALE GENOMIC DNA]</scope>
    <source>
        <strain evidence="1 2">B210</strain>
    </source>
</reference>
<dbReference type="EMBL" id="QHKO01000003">
    <property type="protein sequence ID" value="RAL22799.1"/>
    <property type="molecule type" value="Genomic_DNA"/>
</dbReference>
<proteinExistence type="predicted"/>
<evidence type="ECO:0000313" key="1">
    <source>
        <dbReference type="EMBL" id="RAL22799.1"/>
    </source>
</evidence>
<comment type="caution">
    <text evidence="1">The sequence shown here is derived from an EMBL/GenBank/DDBJ whole genome shotgun (WGS) entry which is preliminary data.</text>
</comment>
<dbReference type="AlphaFoldDB" id="A0A328C5N4"/>
<name>A0A328C5N4_9DELT</name>
<dbReference type="Proteomes" id="UP000249169">
    <property type="component" value="Unassembled WGS sequence"/>
</dbReference>